<keyword evidence="1" id="KW-0472">Membrane</keyword>
<name>A0A6G8PSY2_9ACTN</name>
<dbReference type="AlphaFoldDB" id="A0A6G8PSY2"/>
<feature type="transmembrane region" description="Helical" evidence="1">
    <location>
        <begin position="140"/>
        <end position="161"/>
    </location>
</feature>
<feature type="transmembrane region" description="Helical" evidence="1">
    <location>
        <begin position="115"/>
        <end position="134"/>
    </location>
</feature>
<evidence type="ECO:0000313" key="2">
    <source>
        <dbReference type="EMBL" id="QIN77599.1"/>
    </source>
</evidence>
<organism evidence="2 3">
    <name type="scientific">Rubrobacter marinus</name>
    <dbReference type="NCBI Taxonomy" id="2653852"/>
    <lineage>
        <taxon>Bacteria</taxon>
        <taxon>Bacillati</taxon>
        <taxon>Actinomycetota</taxon>
        <taxon>Rubrobacteria</taxon>
        <taxon>Rubrobacterales</taxon>
        <taxon>Rubrobacteraceae</taxon>
        <taxon>Rubrobacter</taxon>
    </lineage>
</organism>
<dbReference type="EMBL" id="CP045121">
    <property type="protein sequence ID" value="QIN77599.1"/>
    <property type="molecule type" value="Genomic_DNA"/>
</dbReference>
<evidence type="ECO:0000256" key="1">
    <source>
        <dbReference type="SAM" id="Phobius"/>
    </source>
</evidence>
<protein>
    <recommendedName>
        <fullName evidence="4">ZIP Zinc transporter</fullName>
    </recommendedName>
</protein>
<keyword evidence="3" id="KW-1185">Reference proteome</keyword>
<keyword evidence="1" id="KW-1133">Transmembrane helix</keyword>
<evidence type="ECO:0008006" key="4">
    <source>
        <dbReference type="Google" id="ProtNLM"/>
    </source>
</evidence>
<dbReference type="RefSeq" id="WP_166395279.1">
    <property type="nucleotide sequence ID" value="NZ_CP045121.1"/>
</dbReference>
<dbReference type="Proteomes" id="UP000502706">
    <property type="component" value="Chromosome"/>
</dbReference>
<keyword evidence="1" id="KW-0812">Transmembrane</keyword>
<feature type="transmembrane region" description="Helical" evidence="1">
    <location>
        <begin position="198"/>
        <end position="215"/>
    </location>
</feature>
<accession>A0A6G8PSY2</accession>
<evidence type="ECO:0000313" key="3">
    <source>
        <dbReference type="Proteomes" id="UP000502706"/>
    </source>
</evidence>
<dbReference type="KEGG" id="rmar:GBA65_02715"/>
<feature type="transmembrane region" description="Helical" evidence="1">
    <location>
        <begin position="227"/>
        <end position="244"/>
    </location>
</feature>
<proteinExistence type="predicted"/>
<sequence>MIFVVSLLAVAVLVAVHLFSYKLRFLDGTPRSIWLSLAGGVSVAYVFVHLLPELAEGQEAIAEAAGEGFSFLEQHVYLVALVGLATFYGLDRLATESRRRRRKAGGEDSTEAGVFWIHIGSFAVYNVLTGYLLLNRLATGLEALVLFALAMALHFVVNDYGLREQHKGLYTRIGRWVISAAILIGWAIGLAIEVPEAAVATLTAFLAGGVIMNILKEELPEERQSRFWAFAAGAAAYAALLLVAF</sequence>
<reference evidence="2 3" key="1">
    <citation type="submission" date="2019-10" db="EMBL/GenBank/DDBJ databases">
        <title>Rubrobacter sp nov SCSIO 52915 isolated from a deep-sea sediment in the South China Sea.</title>
        <authorList>
            <person name="Chen R.W."/>
        </authorList>
    </citation>
    <scope>NUCLEOTIDE SEQUENCE [LARGE SCALE GENOMIC DNA]</scope>
    <source>
        <strain evidence="2 3">SCSIO 52915</strain>
    </source>
</reference>
<gene>
    <name evidence="2" type="ORF">GBA65_02715</name>
</gene>
<feature type="transmembrane region" description="Helical" evidence="1">
    <location>
        <begin position="173"/>
        <end position="192"/>
    </location>
</feature>
<feature type="transmembrane region" description="Helical" evidence="1">
    <location>
        <begin position="76"/>
        <end position="94"/>
    </location>
</feature>